<dbReference type="AlphaFoldDB" id="A0A642UNH5"/>
<dbReference type="Gene3D" id="1.25.10.10">
    <property type="entry name" value="Leucine-rich Repeat Variant"/>
    <property type="match status" value="1"/>
</dbReference>
<evidence type="ECO:0000313" key="17">
    <source>
        <dbReference type="EMBL" id="KAA8902339.1"/>
    </source>
</evidence>
<feature type="domain" description="Importin N-terminal" evidence="16">
    <location>
        <begin position="21"/>
        <end position="101"/>
    </location>
</feature>
<dbReference type="GO" id="GO:0048193">
    <property type="term" value="P:Golgi vesicle transport"/>
    <property type="evidence" value="ECO:0007669"/>
    <property type="project" value="UniProtKB-ARBA"/>
</dbReference>
<dbReference type="InterPro" id="IPR011012">
    <property type="entry name" value="Longin-like_dom_sf"/>
</dbReference>
<dbReference type="InterPro" id="IPR016024">
    <property type="entry name" value="ARM-type_fold"/>
</dbReference>
<evidence type="ECO:0000313" key="18">
    <source>
        <dbReference type="Proteomes" id="UP000449547"/>
    </source>
</evidence>
<dbReference type="SMART" id="SM01399">
    <property type="entry name" value="Sybindin"/>
    <property type="match status" value="1"/>
</dbReference>
<dbReference type="CDD" id="cd14856">
    <property type="entry name" value="TRAPPC4_synbindin"/>
    <property type="match status" value="1"/>
</dbReference>
<dbReference type="Pfam" id="PF13513">
    <property type="entry name" value="HEAT_EZ"/>
    <property type="match status" value="1"/>
</dbReference>
<dbReference type="SUPFAM" id="SSF48371">
    <property type="entry name" value="ARM repeat"/>
    <property type="match status" value="1"/>
</dbReference>
<dbReference type="InterPro" id="IPR058584">
    <property type="entry name" value="IMB1_TNPO1-like_TPR"/>
</dbReference>
<dbReference type="VEuPathDB" id="FungiDB:DIURU_002793"/>
<evidence type="ECO:0000256" key="3">
    <source>
        <dbReference type="ARBA" id="ARBA00004496"/>
    </source>
</evidence>
<keyword evidence="9" id="KW-0256">Endoplasmic reticulum</keyword>
<dbReference type="Pfam" id="PF03810">
    <property type="entry name" value="IBN_N"/>
    <property type="match status" value="1"/>
</dbReference>
<dbReference type="InterPro" id="IPR000225">
    <property type="entry name" value="Armadillo"/>
</dbReference>
<dbReference type="GO" id="GO:0030008">
    <property type="term" value="C:TRAPP complex"/>
    <property type="evidence" value="ECO:0007669"/>
    <property type="project" value="InterPro"/>
</dbReference>
<dbReference type="InterPro" id="IPR007233">
    <property type="entry name" value="TRAPPC"/>
</dbReference>
<keyword evidence="12" id="KW-0333">Golgi apparatus</keyword>
<gene>
    <name evidence="17" type="ORF">DIURU_002793</name>
</gene>
<dbReference type="EMBL" id="SWFT01000090">
    <property type="protein sequence ID" value="KAA8902339.1"/>
    <property type="molecule type" value="Genomic_DNA"/>
</dbReference>
<evidence type="ECO:0000256" key="5">
    <source>
        <dbReference type="ARBA" id="ARBA00010907"/>
    </source>
</evidence>
<sequence length="1014" mass="111438">MDIVTVLENGISPDVNVRTAAELQLREAASSHFDQYLAYLTEALTNTNAKPEVRQLAALNLKNQLTSKDQRVKAGQHQRWIQLGTDLKQKIKADALATLQTPEERVGAAASQLVAAIAEIELPRNEWPTLIPALYENTSSTQAENVRKVSQACIGYICEVSDPNNPAILAQSNGILIAILQGVSQASETSTKVRLTALGALFNSLDFIRQNFEKEGERNYIMQVVCEATQADSSELQAAAFGCLARIMSKYYQFMNIYMEKALYGLTVSGMQSADERVACMAIEFWSTVCEEELDIAARAEEGQTTERSFNFALIALSEVLPTILTLLTRQNEDFDDDDWSVAMAAGACLQLFAQDVGDYLIEPTLNFVGANITSQSWRDREAAVMAFGSILDGPSKEKLSQMIQHILAPILNLMSDDSLQVKETVAWCLGRIADLCFSAIDVPTHLGPILQALLKGLGDHPKVATNCCWTLINILAEVAPEGELMETSPMSSSYMTIIPVLMELSAQQENHYSSRSAAYEALSAFVIHSAADTLGLVEQLATEVLERLKSTTELKQQTMPESEARANCEELQMNILALLTNIIRRLQNQVLGAADQLMELFLQLLSNPDNALIEEDVLMAISAVAAGVGERFVKYMPAFLPFLTQALQNNESQSSVVAVGLVADLAQSLGPNIGQYLEGFMNLLATDLSSESSRRNLRPAIISCFGDVATSVGTSYQPYLKFTMGFCQEAQRTEAPDSSLESTEYIANLREAVLDCYAGIVTAFSTSPGEISEFISAIFEAIHQLSAYDESAVRTAVGLLGDIAAMYPQGHLLQLYSQPWVTDFIRQTRSCPYFDEKTKEAARWARGLIYQEDVNPGLAKLSANDYLVLAGTLHGMHAIASKLNSSIDPNYQSSSNSSASSFNNQQLLQTGKFQTSNSNKSGLKSIETELFNLYVFQSLTGIKFIVVTTSNPAVHMDEVSSKGELSKQFQSVSEVYRKIYAAYSDYVMKDPFYSLDMPIKSPMFDRRVKAIVQ</sequence>
<dbReference type="RefSeq" id="XP_034012324.1">
    <property type="nucleotide sequence ID" value="XM_034155483.1"/>
</dbReference>
<keyword evidence="10" id="KW-0931">ER-Golgi transport</keyword>
<keyword evidence="7" id="KW-0963">Cytoplasm</keyword>
<evidence type="ECO:0000256" key="10">
    <source>
        <dbReference type="ARBA" id="ARBA00022892"/>
    </source>
</evidence>
<proteinExistence type="inferred from homology"/>
<name>A0A642UNH5_DIURU</name>
<comment type="similarity">
    <text evidence="5">Belongs to the importin beta family. Importin beta-1 subfamily.</text>
</comment>
<dbReference type="FunFam" id="1.25.10.10:FF:000027">
    <property type="entry name" value="Importin subunit beta-1"/>
    <property type="match status" value="1"/>
</dbReference>
<keyword evidence="8" id="KW-0677">Repeat</keyword>
<evidence type="ECO:0000256" key="2">
    <source>
        <dbReference type="ARBA" id="ARBA00004259"/>
    </source>
</evidence>
<dbReference type="Gene3D" id="3.30.450.70">
    <property type="match status" value="1"/>
</dbReference>
<dbReference type="SUPFAM" id="SSF64356">
    <property type="entry name" value="SNARE-like"/>
    <property type="match status" value="1"/>
</dbReference>
<protein>
    <recommendedName>
        <fullName evidence="14">Importin-95</fullName>
    </recommendedName>
    <alternativeName>
        <fullName evidence="15">Karyopherin-95</fullName>
    </alternativeName>
</protein>
<accession>A0A642UNH5</accession>
<dbReference type="PANTHER" id="PTHR10527">
    <property type="entry name" value="IMPORTIN BETA"/>
    <property type="match status" value="1"/>
</dbReference>
<dbReference type="InterPro" id="IPR040122">
    <property type="entry name" value="Importin_beta"/>
</dbReference>
<comment type="caution">
    <text evidence="17">The sequence shown here is derived from an EMBL/GenBank/DDBJ whole genome shotgun (WGS) entry which is preliminary data.</text>
</comment>
<dbReference type="GO" id="GO:0005635">
    <property type="term" value="C:nuclear envelope"/>
    <property type="evidence" value="ECO:0007669"/>
    <property type="project" value="UniProtKB-SubCell"/>
</dbReference>
<dbReference type="GO" id="GO:0031267">
    <property type="term" value="F:small GTPase binding"/>
    <property type="evidence" value="ECO:0007669"/>
    <property type="project" value="InterPro"/>
</dbReference>
<dbReference type="GO" id="GO:0006606">
    <property type="term" value="P:protein import into nucleus"/>
    <property type="evidence" value="ECO:0007669"/>
    <property type="project" value="InterPro"/>
</dbReference>
<dbReference type="InterPro" id="IPR011989">
    <property type="entry name" value="ARM-like"/>
</dbReference>
<evidence type="ECO:0000256" key="6">
    <source>
        <dbReference type="ARBA" id="ARBA00022448"/>
    </source>
</evidence>
<dbReference type="SMART" id="SM00913">
    <property type="entry name" value="IBN_N"/>
    <property type="match status" value="1"/>
</dbReference>
<evidence type="ECO:0000256" key="12">
    <source>
        <dbReference type="ARBA" id="ARBA00023034"/>
    </source>
</evidence>
<evidence type="ECO:0000256" key="9">
    <source>
        <dbReference type="ARBA" id="ARBA00022824"/>
    </source>
</evidence>
<evidence type="ECO:0000256" key="8">
    <source>
        <dbReference type="ARBA" id="ARBA00022737"/>
    </source>
</evidence>
<evidence type="ECO:0000256" key="7">
    <source>
        <dbReference type="ARBA" id="ARBA00022490"/>
    </source>
</evidence>
<dbReference type="GO" id="GO:0005794">
    <property type="term" value="C:Golgi apparatus"/>
    <property type="evidence" value="ECO:0007669"/>
    <property type="project" value="UniProtKB-SubCell"/>
</dbReference>
<evidence type="ECO:0000256" key="4">
    <source>
        <dbReference type="ARBA" id="ARBA00004555"/>
    </source>
</evidence>
<evidence type="ECO:0000256" key="1">
    <source>
        <dbReference type="ARBA" id="ARBA00004240"/>
    </source>
</evidence>
<organism evidence="17 18">
    <name type="scientific">Diutina rugosa</name>
    <name type="common">Yeast</name>
    <name type="synonym">Candida rugosa</name>
    <dbReference type="NCBI Taxonomy" id="5481"/>
    <lineage>
        <taxon>Eukaryota</taxon>
        <taxon>Fungi</taxon>
        <taxon>Dikarya</taxon>
        <taxon>Ascomycota</taxon>
        <taxon>Saccharomycotina</taxon>
        <taxon>Pichiomycetes</taxon>
        <taxon>Debaryomycetaceae</taxon>
        <taxon>Diutina</taxon>
    </lineage>
</organism>
<comment type="subcellular location">
    <subcellularLocation>
        <location evidence="3">Cytoplasm</location>
    </subcellularLocation>
    <subcellularLocation>
        <location evidence="1">Endoplasmic reticulum</location>
    </subcellularLocation>
    <subcellularLocation>
        <location evidence="4">Golgi apparatus</location>
    </subcellularLocation>
    <subcellularLocation>
        <location evidence="2">Nucleus envelope</location>
    </subcellularLocation>
</comment>
<evidence type="ECO:0000256" key="14">
    <source>
        <dbReference type="ARBA" id="ARBA00079884"/>
    </source>
</evidence>
<dbReference type="OrthoDB" id="10263328at2759"/>
<keyword evidence="11" id="KW-0653">Protein transport</keyword>
<dbReference type="Proteomes" id="UP000449547">
    <property type="component" value="Unassembled WGS sequence"/>
</dbReference>
<dbReference type="OMA" id="QQYQERW"/>
<dbReference type="PROSITE" id="PS50166">
    <property type="entry name" value="IMPORTIN_B_NT"/>
    <property type="match status" value="1"/>
</dbReference>
<dbReference type="GeneID" id="54781444"/>
<dbReference type="Pfam" id="PF04099">
    <property type="entry name" value="Sybindin"/>
    <property type="match status" value="1"/>
</dbReference>
<evidence type="ECO:0000259" key="16">
    <source>
        <dbReference type="PROSITE" id="PS50166"/>
    </source>
</evidence>
<dbReference type="GO" id="GO:0005783">
    <property type="term" value="C:endoplasmic reticulum"/>
    <property type="evidence" value="ECO:0007669"/>
    <property type="project" value="UniProtKB-SubCell"/>
</dbReference>
<evidence type="ECO:0000256" key="11">
    <source>
        <dbReference type="ARBA" id="ARBA00022927"/>
    </source>
</evidence>
<keyword evidence="6" id="KW-0813">Transport</keyword>
<evidence type="ECO:0000256" key="15">
    <source>
        <dbReference type="ARBA" id="ARBA00083566"/>
    </source>
</evidence>
<dbReference type="SMART" id="SM00185">
    <property type="entry name" value="ARM"/>
    <property type="match status" value="4"/>
</dbReference>
<reference evidence="17 18" key="1">
    <citation type="submission" date="2019-07" db="EMBL/GenBank/DDBJ databases">
        <title>Genome assembly of two rare yeast pathogens: Diutina rugosa and Trichomonascus ciferrii.</title>
        <authorList>
            <person name="Mixao V."/>
            <person name="Saus E."/>
            <person name="Hansen A."/>
            <person name="Lass-Flor C."/>
            <person name="Gabaldon T."/>
        </authorList>
    </citation>
    <scope>NUCLEOTIDE SEQUENCE [LARGE SCALE GENOMIC DNA]</scope>
    <source>
        <strain evidence="17 18">CBS 613</strain>
    </source>
</reference>
<keyword evidence="18" id="KW-1185">Reference proteome</keyword>
<keyword evidence="13" id="KW-0539">Nucleus</keyword>
<evidence type="ECO:0000256" key="13">
    <source>
        <dbReference type="ARBA" id="ARBA00023242"/>
    </source>
</evidence>
<dbReference type="InterPro" id="IPR001494">
    <property type="entry name" value="Importin-beta_N"/>
</dbReference>
<dbReference type="Pfam" id="PF25574">
    <property type="entry name" value="TPR_IMB1"/>
    <property type="match status" value="1"/>
</dbReference>